<sequence length="162" mass="17193">MAKAAVSRVKTRAVAKAPEAPVVEALARGVHPGRIEVRSRDAWRVRLLDGTLVRARPADEVDPALLDDCFRARRTVLVAAGPAGALILGALQTASAPAREADGAVRVRGRRVEVQADEGIELRVGASAIRLDERGVIKMVGNRMTLDVAAVVRVLSALVELP</sequence>
<gene>
    <name evidence="1" type="ORF">CMC5_048980</name>
</gene>
<evidence type="ECO:0000313" key="1">
    <source>
        <dbReference type="EMBL" id="AKT40742.1"/>
    </source>
</evidence>
<protein>
    <submittedName>
        <fullName evidence="1">Uncharacterized protein</fullName>
    </submittedName>
</protein>
<accession>A0A0K1EJ93</accession>
<proteinExistence type="predicted"/>
<dbReference type="EMBL" id="CP012159">
    <property type="protein sequence ID" value="AKT40742.1"/>
    <property type="molecule type" value="Genomic_DNA"/>
</dbReference>
<keyword evidence="2" id="KW-1185">Reference proteome</keyword>
<dbReference type="Proteomes" id="UP000067626">
    <property type="component" value="Chromosome"/>
</dbReference>
<dbReference type="RefSeq" id="WP_050432633.1">
    <property type="nucleotide sequence ID" value="NZ_CP012159.1"/>
</dbReference>
<dbReference type="OrthoDB" id="5511726at2"/>
<dbReference type="KEGG" id="ccro:CMC5_048980"/>
<dbReference type="STRING" id="52.CMC5_048980"/>
<dbReference type="AlphaFoldDB" id="A0A0K1EJ93"/>
<name>A0A0K1EJ93_CHOCO</name>
<organism evidence="1 2">
    <name type="scientific">Chondromyces crocatus</name>
    <dbReference type="NCBI Taxonomy" id="52"/>
    <lineage>
        <taxon>Bacteria</taxon>
        <taxon>Pseudomonadati</taxon>
        <taxon>Myxococcota</taxon>
        <taxon>Polyangia</taxon>
        <taxon>Polyangiales</taxon>
        <taxon>Polyangiaceae</taxon>
        <taxon>Chondromyces</taxon>
    </lineage>
</organism>
<reference evidence="1 2" key="1">
    <citation type="submission" date="2015-07" db="EMBL/GenBank/DDBJ databases">
        <title>Genome analysis of myxobacterium Chondromyces crocatus Cm c5 reveals a high potential for natural compound synthesis and the genetic basis for the loss of fruiting body formation.</title>
        <authorList>
            <person name="Zaburannyi N."/>
            <person name="Bunk B."/>
            <person name="Maier J."/>
            <person name="Overmann J."/>
            <person name="Mueller R."/>
        </authorList>
    </citation>
    <scope>NUCLEOTIDE SEQUENCE [LARGE SCALE GENOMIC DNA]</scope>
    <source>
        <strain evidence="1 2">Cm c5</strain>
    </source>
</reference>
<evidence type="ECO:0000313" key="2">
    <source>
        <dbReference type="Proteomes" id="UP000067626"/>
    </source>
</evidence>